<feature type="region of interest" description="Disordered" evidence="1">
    <location>
        <begin position="1"/>
        <end position="90"/>
    </location>
</feature>
<dbReference type="Proteomes" id="UP000249464">
    <property type="component" value="Unassembled WGS sequence"/>
</dbReference>
<dbReference type="EMBL" id="FQNC01000046">
    <property type="protein sequence ID" value="SGY67933.1"/>
    <property type="molecule type" value="Genomic_DNA"/>
</dbReference>
<evidence type="ECO:0000256" key="1">
    <source>
        <dbReference type="SAM" id="MobiDB-lite"/>
    </source>
</evidence>
<feature type="compositionally biased region" description="Basic and acidic residues" evidence="1">
    <location>
        <begin position="34"/>
        <end position="51"/>
    </location>
</feature>
<keyword evidence="3" id="KW-1185">Reference proteome</keyword>
<feature type="compositionally biased region" description="Acidic residues" evidence="1">
    <location>
        <begin position="12"/>
        <end position="23"/>
    </location>
</feature>
<name>A0A2X0PAZ4_9BASI</name>
<reference evidence="2 3" key="1">
    <citation type="submission" date="2016-11" db="EMBL/GenBank/DDBJ databases">
        <authorList>
            <person name="Jaros S."/>
            <person name="Januszkiewicz K."/>
            <person name="Wedrychowicz H."/>
        </authorList>
    </citation>
    <scope>NUCLEOTIDE SEQUENCE [LARGE SCALE GENOMIC DNA]</scope>
</reference>
<evidence type="ECO:0000313" key="2">
    <source>
        <dbReference type="EMBL" id="SGY67933.1"/>
    </source>
</evidence>
<sequence length="121" mass="12886">MRVWNEIHPDGGDVEEEEEDGDVDAGIASVPAKGDAEPRLGDSEDSIRDESDGTSVRLTTNGRISILQAGDGQSEDGVPRNGDASGNPPVEIELGSELAQLDLDTKGRRIPVSKFKISGEW</sequence>
<protein>
    <submittedName>
        <fullName evidence="2">BQ5605_C004g02826 protein</fullName>
    </submittedName>
</protein>
<accession>A0A2X0PAZ4</accession>
<feature type="compositionally biased region" description="Basic and acidic residues" evidence="1">
    <location>
        <begin position="1"/>
        <end position="11"/>
    </location>
</feature>
<feature type="compositionally biased region" description="Polar residues" evidence="1">
    <location>
        <begin position="53"/>
        <end position="63"/>
    </location>
</feature>
<evidence type="ECO:0000313" key="3">
    <source>
        <dbReference type="Proteomes" id="UP000249464"/>
    </source>
</evidence>
<proteinExistence type="predicted"/>
<organism evidence="2 3">
    <name type="scientific">Microbotryum silenes-dioicae</name>
    <dbReference type="NCBI Taxonomy" id="796604"/>
    <lineage>
        <taxon>Eukaryota</taxon>
        <taxon>Fungi</taxon>
        <taxon>Dikarya</taxon>
        <taxon>Basidiomycota</taxon>
        <taxon>Pucciniomycotina</taxon>
        <taxon>Microbotryomycetes</taxon>
        <taxon>Microbotryales</taxon>
        <taxon>Microbotryaceae</taxon>
        <taxon>Microbotryum</taxon>
    </lineage>
</organism>
<gene>
    <name evidence="2" type="primary">BQ5605_C004g02826</name>
    <name evidence="2" type="ORF">BQ5605_C004G02826</name>
</gene>
<dbReference type="AlphaFoldDB" id="A0A2X0PAZ4"/>